<feature type="region of interest" description="Disordered" evidence="1">
    <location>
        <begin position="20"/>
        <end position="39"/>
    </location>
</feature>
<evidence type="ECO:0000313" key="2">
    <source>
        <dbReference type="EnsemblPlants" id="Kaladp1318s0001.1.v1.1.CDS.1"/>
    </source>
</evidence>
<dbReference type="AlphaFoldDB" id="A0A7N0VM91"/>
<dbReference type="EnsemblPlants" id="Kaladp1318s0001.1.v1.1">
    <property type="protein sequence ID" value="Kaladp1318s0001.1.v1.1.CDS.1"/>
    <property type="gene ID" value="Kaladp1318s0001.v1.1"/>
</dbReference>
<protein>
    <submittedName>
        <fullName evidence="2">Uncharacterized protein</fullName>
    </submittedName>
</protein>
<accession>A0A7N0VM91</accession>
<dbReference type="Gramene" id="Kaladp1318s0001.1.v1.1">
    <property type="protein sequence ID" value="Kaladp1318s0001.1.v1.1.CDS.1"/>
    <property type="gene ID" value="Kaladp1318s0001.v1.1"/>
</dbReference>
<evidence type="ECO:0000256" key="1">
    <source>
        <dbReference type="SAM" id="MobiDB-lite"/>
    </source>
</evidence>
<organism evidence="2 3">
    <name type="scientific">Kalanchoe fedtschenkoi</name>
    <name type="common">Lavender scallops</name>
    <name type="synonym">South American air plant</name>
    <dbReference type="NCBI Taxonomy" id="63787"/>
    <lineage>
        <taxon>Eukaryota</taxon>
        <taxon>Viridiplantae</taxon>
        <taxon>Streptophyta</taxon>
        <taxon>Embryophyta</taxon>
        <taxon>Tracheophyta</taxon>
        <taxon>Spermatophyta</taxon>
        <taxon>Magnoliopsida</taxon>
        <taxon>eudicotyledons</taxon>
        <taxon>Gunneridae</taxon>
        <taxon>Pentapetalae</taxon>
        <taxon>Saxifragales</taxon>
        <taxon>Crassulaceae</taxon>
        <taxon>Kalanchoe</taxon>
    </lineage>
</organism>
<dbReference type="Proteomes" id="UP000594263">
    <property type="component" value="Unplaced"/>
</dbReference>
<keyword evidence="3" id="KW-1185">Reference proteome</keyword>
<sequence>MSSSWADSVAAADYAAKTKPAYVPPHLRNRPPSADSPAPAYAGNKTLIVFSVTSYQITMLAGEARRSRERK</sequence>
<evidence type="ECO:0000313" key="3">
    <source>
        <dbReference type="Proteomes" id="UP000594263"/>
    </source>
</evidence>
<name>A0A7N0VM91_KALFE</name>
<reference evidence="2" key="1">
    <citation type="submission" date="2021-01" db="UniProtKB">
        <authorList>
            <consortium name="EnsemblPlants"/>
        </authorList>
    </citation>
    <scope>IDENTIFICATION</scope>
</reference>
<proteinExistence type="predicted"/>